<sequence>MTEETPRHILERLEIAILTGETLQLHWAGPDDGPDAGRAWMGRVTPREVTADDRGHHWLEGTCEGETVHIRLDRIRNMPTPVK</sequence>
<reference evidence="1 2" key="1">
    <citation type="submission" date="2017-02" db="EMBL/GenBank/DDBJ databases">
        <title>Genomic diversity within the haloalkaliphilic genus Thioalkalivibrio.</title>
        <authorList>
            <person name="Ahn A.-C."/>
            <person name="Meier-Kolthoff J."/>
            <person name="Overmars L."/>
            <person name="Richter M."/>
            <person name="Woyke T."/>
            <person name="Sorokin D.Y."/>
            <person name="Muyzer G."/>
        </authorList>
    </citation>
    <scope>NUCLEOTIDE SEQUENCE [LARGE SCALE GENOMIC DNA]</scope>
    <source>
        <strain evidence="1 2">HL17</strain>
    </source>
</reference>
<proteinExistence type="predicted"/>
<dbReference type="RefSeq" id="WP_077244316.1">
    <property type="nucleotide sequence ID" value="NZ_MUZR01000027.1"/>
</dbReference>
<gene>
    <name evidence="1" type="ORF">B1A74_08045</name>
</gene>
<name>A0A1V2ZY15_9GAMM</name>
<keyword evidence="2" id="KW-1185">Reference proteome</keyword>
<evidence type="ECO:0000313" key="1">
    <source>
        <dbReference type="EMBL" id="OOC10002.1"/>
    </source>
</evidence>
<organism evidence="1 2">
    <name type="scientific">Thioalkalivibrio halophilus</name>
    <dbReference type="NCBI Taxonomy" id="252474"/>
    <lineage>
        <taxon>Bacteria</taxon>
        <taxon>Pseudomonadati</taxon>
        <taxon>Pseudomonadota</taxon>
        <taxon>Gammaproteobacteria</taxon>
        <taxon>Chromatiales</taxon>
        <taxon>Ectothiorhodospiraceae</taxon>
        <taxon>Thioalkalivibrio</taxon>
    </lineage>
</organism>
<evidence type="ECO:0000313" key="2">
    <source>
        <dbReference type="Proteomes" id="UP000189177"/>
    </source>
</evidence>
<dbReference type="EMBL" id="MUZR01000027">
    <property type="protein sequence ID" value="OOC10002.1"/>
    <property type="molecule type" value="Genomic_DNA"/>
</dbReference>
<dbReference type="STRING" id="252474.B1A74_08045"/>
<dbReference type="Gene3D" id="2.30.30.400">
    <property type="entry name" value="Rof-like"/>
    <property type="match status" value="1"/>
</dbReference>
<dbReference type="OrthoDB" id="8563655at2"/>
<dbReference type="AlphaFoldDB" id="A0A1V2ZY15"/>
<dbReference type="InterPro" id="IPR038626">
    <property type="entry name" value="Rof-like_sf"/>
</dbReference>
<comment type="caution">
    <text evidence="1">The sequence shown here is derived from an EMBL/GenBank/DDBJ whole genome shotgun (WGS) entry which is preliminary data.</text>
</comment>
<accession>A0A1V2ZY15</accession>
<dbReference type="Proteomes" id="UP000189177">
    <property type="component" value="Unassembled WGS sequence"/>
</dbReference>
<protein>
    <submittedName>
        <fullName evidence="1">Uncharacterized protein</fullName>
    </submittedName>
</protein>